<dbReference type="Pfam" id="PF07715">
    <property type="entry name" value="Plug"/>
    <property type="match status" value="1"/>
</dbReference>
<protein>
    <submittedName>
        <fullName evidence="15">TonB-dependent receptor</fullName>
    </submittedName>
</protein>
<dbReference type="Pfam" id="PF13620">
    <property type="entry name" value="CarboxypepD_reg"/>
    <property type="match status" value="1"/>
</dbReference>
<keyword evidence="6 11" id="KW-0798">TonB box</keyword>
<evidence type="ECO:0000256" key="3">
    <source>
        <dbReference type="ARBA" id="ARBA00022452"/>
    </source>
</evidence>
<evidence type="ECO:0000259" key="14">
    <source>
        <dbReference type="Pfam" id="PF07715"/>
    </source>
</evidence>
<gene>
    <name evidence="15" type="ORF">HZA61_15525</name>
</gene>
<keyword evidence="8 15" id="KW-0675">Receptor</keyword>
<dbReference type="InterPro" id="IPR013784">
    <property type="entry name" value="Carb-bd-like_fold"/>
</dbReference>
<dbReference type="PROSITE" id="PS52016">
    <property type="entry name" value="TONB_DEPENDENT_REC_3"/>
    <property type="match status" value="1"/>
</dbReference>
<dbReference type="PANTHER" id="PTHR30069:SF29">
    <property type="entry name" value="HEMOGLOBIN AND HEMOGLOBIN-HAPTOGLOBIN-BINDING PROTEIN 1-RELATED"/>
    <property type="match status" value="1"/>
</dbReference>
<evidence type="ECO:0000256" key="2">
    <source>
        <dbReference type="ARBA" id="ARBA00022448"/>
    </source>
</evidence>
<evidence type="ECO:0000256" key="6">
    <source>
        <dbReference type="ARBA" id="ARBA00023077"/>
    </source>
</evidence>
<evidence type="ECO:0000256" key="12">
    <source>
        <dbReference type="SAM" id="SignalP"/>
    </source>
</evidence>
<dbReference type="InterPro" id="IPR036942">
    <property type="entry name" value="Beta-barrel_TonB_sf"/>
</dbReference>
<keyword evidence="2 10" id="KW-0813">Transport</keyword>
<dbReference type="PANTHER" id="PTHR30069">
    <property type="entry name" value="TONB-DEPENDENT OUTER MEMBRANE RECEPTOR"/>
    <property type="match status" value="1"/>
</dbReference>
<evidence type="ECO:0000256" key="5">
    <source>
        <dbReference type="ARBA" id="ARBA00022729"/>
    </source>
</evidence>
<dbReference type="InterPro" id="IPR000531">
    <property type="entry name" value="Beta-barrel_TonB"/>
</dbReference>
<organism evidence="15 16">
    <name type="scientific">Eiseniibacteriota bacterium</name>
    <dbReference type="NCBI Taxonomy" id="2212470"/>
    <lineage>
        <taxon>Bacteria</taxon>
        <taxon>Candidatus Eiseniibacteriota</taxon>
    </lineage>
</organism>
<dbReference type="Gene3D" id="2.60.40.1120">
    <property type="entry name" value="Carboxypeptidase-like, regulatory domain"/>
    <property type="match status" value="1"/>
</dbReference>
<name>A0A933SEF7_UNCEI</name>
<comment type="subcellular location">
    <subcellularLocation>
        <location evidence="1 10">Cell outer membrane</location>
        <topology evidence="1 10">Multi-pass membrane protein</topology>
    </subcellularLocation>
</comment>
<dbReference type="GO" id="GO:0044718">
    <property type="term" value="P:siderophore transmembrane transport"/>
    <property type="evidence" value="ECO:0007669"/>
    <property type="project" value="TreeGrafter"/>
</dbReference>
<dbReference type="InterPro" id="IPR037066">
    <property type="entry name" value="Plug_dom_sf"/>
</dbReference>
<dbReference type="Gene3D" id="2.170.130.10">
    <property type="entry name" value="TonB-dependent receptor, plug domain"/>
    <property type="match status" value="1"/>
</dbReference>
<evidence type="ECO:0000256" key="1">
    <source>
        <dbReference type="ARBA" id="ARBA00004571"/>
    </source>
</evidence>
<dbReference type="EMBL" id="JACRIW010000112">
    <property type="protein sequence ID" value="MBI5170899.1"/>
    <property type="molecule type" value="Genomic_DNA"/>
</dbReference>
<evidence type="ECO:0000256" key="9">
    <source>
        <dbReference type="ARBA" id="ARBA00023237"/>
    </source>
</evidence>
<dbReference type="InterPro" id="IPR012910">
    <property type="entry name" value="Plug_dom"/>
</dbReference>
<dbReference type="GO" id="GO:0009279">
    <property type="term" value="C:cell outer membrane"/>
    <property type="evidence" value="ECO:0007669"/>
    <property type="project" value="UniProtKB-SubCell"/>
</dbReference>
<comment type="similarity">
    <text evidence="10 11">Belongs to the TonB-dependent receptor family.</text>
</comment>
<dbReference type="SUPFAM" id="SSF49452">
    <property type="entry name" value="Starch-binding domain-like"/>
    <property type="match status" value="1"/>
</dbReference>
<dbReference type="Proteomes" id="UP000696931">
    <property type="component" value="Unassembled WGS sequence"/>
</dbReference>
<feature type="chain" id="PRO_5037072550" evidence="12">
    <location>
        <begin position="27"/>
        <end position="947"/>
    </location>
</feature>
<dbReference type="SUPFAM" id="SSF56935">
    <property type="entry name" value="Porins"/>
    <property type="match status" value="1"/>
</dbReference>
<accession>A0A933SEF7</accession>
<keyword evidence="3 10" id="KW-1134">Transmembrane beta strand</keyword>
<proteinExistence type="inferred from homology"/>
<feature type="domain" description="TonB-dependent receptor-like beta-barrel" evidence="13">
    <location>
        <begin position="351"/>
        <end position="865"/>
    </location>
</feature>
<sequence>MPRTLVWAIRLAVVAAMVALAPLALAGTTGKLSGRVTNEKKEPLPGVNVRIEGQRLGAISDDQGEFFIIGIPAGTYTVRMNIVGYAPFAATNVQVAPDFTTTLNGQLRIDAVQIGETRVDATRPLLQKDATGTTRFIGAEEIAKLPTRGYRDAAAQQTGVVNFKRQIDNESQNGNTLIIRGGRPNETAYFVDGFSQQDPLTGTSSTSISNNAIEEVVVLTGGFNAEYGRIMSGAVNVVTREGADKYAGSLEAISDMFGGDWIGARRTDYNIYDFSLGGPLWPSIQNVNFYVSGERRWQADRAPSFMTSQFRQSLADRGLDPDYKPSNSSGGFSFQGKVGWQISEKLSAKFGGMGSEENWREYNHAYLFNLDHGARYLDRNVSYFATLNQVVSARTFWNVGVNYFETMRKRGDAKAFDRLADYYVETNPRYDQDVPLFFDEGHIFDDYLQRRSNYYGVQGSFTSQVSRHNQVKAGADFQRHTLRLFNHFFPVQIGGDTPNFTDWDGYGYEMRVRRDQAGNIQAVDLVESDGGRDGAKHPKTWSVYAQDKFEREGVIVNGGLRLDHINVSTQALVSELYPLGDPDAASNLPDSLENRDLQENKTYARLSPRLGVAFPVDERTQLRFNYGQFYQQPNLQDLYVSYRFLQHKVRTGGYFVGFGNPNLKPERTTAYEVGLARQIGDRMRLDLTAYYKDVKDLVEITSVRSFPNGFSSYRNRDFATIKGVDIGWTMRKTNHFSTSVNYSLSYAFGTGSVSNTQANVAWTSSNEPKLTAPLDFDQRHKLAINVDWGLEKGEGPMIAGHRWFENTGVNVLYNVGSGTPYTPTEIYNEITLANVNSQPSGPINSRYGPWTANLDLKATRGFQLGATKFEGFVWVLNALNSKNAYNVYTGTGSPFSTSWLNTENGQAFLANAESAGKDGLGLYTLAENNPNLYSNPRLVRFGVRTNF</sequence>
<evidence type="ECO:0000259" key="13">
    <source>
        <dbReference type="Pfam" id="PF00593"/>
    </source>
</evidence>
<keyword evidence="9 10" id="KW-0998">Cell outer membrane</keyword>
<evidence type="ECO:0000256" key="11">
    <source>
        <dbReference type="RuleBase" id="RU003357"/>
    </source>
</evidence>
<evidence type="ECO:0000256" key="8">
    <source>
        <dbReference type="ARBA" id="ARBA00023170"/>
    </source>
</evidence>
<feature type="signal peptide" evidence="12">
    <location>
        <begin position="1"/>
        <end position="26"/>
    </location>
</feature>
<reference evidence="15" key="1">
    <citation type="submission" date="2020-07" db="EMBL/GenBank/DDBJ databases">
        <title>Huge and variable diversity of episymbiotic CPR bacteria and DPANN archaea in groundwater ecosystems.</title>
        <authorList>
            <person name="He C.Y."/>
            <person name="Keren R."/>
            <person name="Whittaker M."/>
            <person name="Farag I.F."/>
            <person name="Doudna J."/>
            <person name="Cate J.H.D."/>
            <person name="Banfield J.F."/>
        </authorList>
    </citation>
    <scope>NUCLEOTIDE SEQUENCE</scope>
    <source>
        <strain evidence="15">NC_groundwater_1813_Pr3_B-0.1um_71_17</strain>
    </source>
</reference>
<evidence type="ECO:0000256" key="10">
    <source>
        <dbReference type="PROSITE-ProRule" id="PRU01360"/>
    </source>
</evidence>
<dbReference type="Gene3D" id="2.40.170.20">
    <property type="entry name" value="TonB-dependent receptor, beta-barrel domain"/>
    <property type="match status" value="1"/>
</dbReference>
<evidence type="ECO:0000256" key="7">
    <source>
        <dbReference type="ARBA" id="ARBA00023136"/>
    </source>
</evidence>
<dbReference type="GO" id="GO:0015344">
    <property type="term" value="F:siderophore uptake transmembrane transporter activity"/>
    <property type="evidence" value="ECO:0007669"/>
    <property type="project" value="TreeGrafter"/>
</dbReference>
<comment type="caution">
    <text evidence="15">The sequence shown here is derived from an EMBL/GenBank/DDBJ whole genome shotgun (WGS) entry which is preliminary data.</text>
</comment>
<dbReference type="Pfam" id="PF00593">
    <property type="entry name" value="TonB_dep_Rec_b-barrel"/>
    <property type="match status" value="1"/>
</dbReference>
<evidence type="ECO:0000256" key="4">
    <source>
        <dbReference type="ARBA" id="ARBA00022692"/>
    </source>
</evidence>
<keyword evidence="7 10" id="KW-0472">Membrane</keyword>
<evidence type="ECO:0000313" key="16">
    <source>
        <dbReference type="Proteomes" id="UP000696931"/>
    </source>
</evidence>
<keyword evidence="5 12" id="KW-0732">Signal</keyword>
<dbReference type="AlphaFoldDB" id="A0A933SEF7"/>
<evidence type="ECO:0000313" key="15">
    <source>
        <dbReference type="EMBL" id="MBI5170899.1"/>
    </source>
</evidence>
<dbReference type="GO" id="GO:0030246">
    <property type="term" value="F:carbohydrate binding"/>
    <property type="evidence" value="ECO:0007669"/>
    <property type="project" value="InterPro"/>
</dbReference>
<keyword evidence="4 10" id="KW-0812">Transmembrane</keyword>
<dbReference type="InterPro" id="IPR039426">
    <property type="entry name" value="TonB-dep_rcpt-like"/>
</dbReference>
<feature type="domain" description="TonB-dependent receptor plug" evidence="14">
    <location>
        <begin position="128"/>
        <end position="234"/>
    </location>
</feature>